<gene>
    <name evidence="1" type="ORF">M407DRAFT_21512</name>
</gene>
<evidence type="ECO:0000313" key="2">
    <source>
        <dbReference type="Proteomes" id="UP000054248"/>
    </source>
</evidence>
<reference evidence="2" key="2">
    <citation type="submission" date="2015-01" db="EMBL/GenBank/DDBJ databases">
        <title>Evolutionary Origins and Diversification of the Mycorrhizal Mutualists.</title>
        <authorList>
            <consortium name="DOE Joint Genome Institute"/>
            <consortium name="Mycorrhizal Genomics Consortium"/>
            <person name="Kohler A."/>
            <person name="Kuo A."/>
            <person name="Nagy L.G."/>
            <person name="Floudas D."/>
            <person name="Copeland A."/>
            <person name="Barry K.W."/>
            <person name="Cichocki N."/>
            <person name="Veneault-Fourrey C."/>
            <person name="LaButti K."/>
            <person name="Lindquist E.A."/>
            <person name="Lipzen A."/>
            <person name="Lundell T."/>
            <person name="Morin E."/>
            <person name="Murat C."/>
            <person name="Riley R."/>
            <person name="Ohm R."/>
            <person name="Sun H."/>
            <person name="Tunlid A."/>
            <person name="Henrissat B."/>
            <person name="Grigoriev I.V."/>
            <person name="Hibbett D.S."/>
            <person name="Martin F."/>
        </authorList>
    </citation>
    <scope>NUCLEOTIDE SEQUENCE [LARGE SCALE GENOMIC DNA]</scope>
    <source>
        <strain evidence="2">MUT 4182</strain>
    </source>
</reference>
<evidence type="ECO:0000313" key="1">
    <source>
        <dbReference type="EMBL" id="KIO29289.1"/>
    </source>
</evidence>
<accession>A0A0C3QPK4</accession>
<sequence length="93" mass="10809">MSTSRVPPQNRRTVIRRAIVRALRTTVRIHPSHPLCPEPSPGALRPALDYSGKGKIDVYRYQDRKVLAYYATLPSQKLYERLLNTEVIVYDWK</sequence>
<dbReference type="HOGENOM" id="CLU_2401302_0_0_1"/>
<proteinExistence type="predicted"/>
<dbReference type="AlphaFoldDB" id="A0A0C3QPK4"/>
<organism evidence="1 2">
    <name type="scientific">Tulasnella calospora MUT 4182</name>
    <dbReference type="NCBI Taxonomy" id="1051891"/>
    <lineage>
        <taxon>Eukaryota</taxon>
        <taxon>Fungi</taxon>
        <taxon>Dikarya</taxon>
        <taxon>Basidiomycota</taxon>
        <taxon>Agaricomycotina</taxon>
        <taxon>Agaricomycetes</taxon>
        <taxon>Cantharellales</taxon>
        <taxon>Tulasnellaceae</taxon>
        <taxon>Tulasnella</taxon>
    </lineage>
</organism>
<protein>
    <submittedName>
        <fullName evidence="1">Uncharacterized protein</fullName>
    </submittedName>
</protein>
<dbReference type="Proteomes" id="UP000054248">
    <property type="component" value="Unassembled WGS sequence"/>
</dbReference>
<keyword evidence="2" id="KW-1185">Reference proteome</keyword>
<dbReference type="EMBL" id="KN822984">
    <property type="protein sequence ID" value="KIO29289.1"/>
    <property type="molecule type" value="Genomic_DNA"/>
</dbReference>
<name>A0A0C3QPK4_9AGAM</name>
<reference evidence="1 2" key="1">
    <citation type="submission" date="2014-04" db="EMBL/GenBank/DDBJ databases">
        <authorList>
            <consortium name="DOE Joint Genome Institute"/>
            <person name="Kuo A."/>
            <person name="Girlanda M."/>
            <person name="Perotto S."/>
            <person name="Kohler A."/>
            <person name="Nagy L.G."/>
            <person name="Floudas D."/>
            <person name="Copeland A."/>
            <person name="Barry K.W."/>
            <person name="Cichocki N."/>
            <person name="Veneault-Fourrey C."/>
            <person name="LaButti K."/>
            <person name="Lindquist E.A."/>
            <person name="Lipzen A."/>
            <person name="Lundell T."/>
            <person name="Morin E."/>
            <person name="Murat C."/>
            <person name="Sun H."/>
            <person name="Tunlid A."/>
            <person name="Henrissat B."/>
            <person name="Grigoriev I.V."/>
            <person name="Hibbett D.S."/>
            <person name="Martin F."/>
            <person name="Nordberg H.P."/>
            <person name="Cantor M.N."/>
            <person name="Hua S.X."/>
        </authorList>
    </citation>
    <scope>NUCLEOTIDE SEQUENCE [LARGE SCALE GENOMIC DNA]</scope>
    <source>
        <strain evidence="1 2">MUT 4182</strain>
    </source>
</reference>